<dbReference type="GeneID" id="93902655"/>
<reference evidence="2 4" key="2">
    <citation type="submission" date="2014-06" db="EMBL/GenBank/DDBJ databases">
        <authorList>
            <person name="Le Roux F."/>
        </authorList>
    </citation>
    <scope>NUCLEOTIDE SEQUENCE</scope>
    <source>
        <strain evidence="3 4">J5-4</strain>
        <strain evidence="2">J5-5</strain>
    </source>
</reference>
<dbReference type="AlphaFoldDB" id="A0A4R2GES2"/>
<evidence type="ECO:0000313" key="5">
    <source>
        <dbReference type="Proteomes" id="UP000049495"/>
    </source>
</evidence>
<proteinExistence type="predicted"/>
<protein>
    <recommendedName>
        <fullName evidence="6">Outer membrane protein with beta-barrel domain</fullName>
    </recommendedName>
</protein>
<name>A0A4R2GES2_9VIBR</name>
<evidence type="ECO:0000313" key="4">
    <source>
        <dbReference type="Proteomes" id="UP000049077"/>
    </source>
</evidence>
<dbReference type="Proteomes" id="UP000049495">
    <property type="component" value="Unassembled WGS sequence"/>
</dbReference>
<keyword evidence="4" id="KW-1185">Reference proteome</keyword>
<dbReference type="EMBL" id="CCJV01000082">
    <property type="protein sequence ID" value="CDT27830.1"/>
    <property type="molecule type" value="Genomic_DNA"/>
</dbReference>
<feature type="chain" id="PRO_5044608412" description="Outer membrane protein with beta-barrel domain" evidence="1">
    <location>
        <begin position="21"/>
        <end position="239"/>
    </location>
</feature>
<dbReference type="RefSeq" id="WP_048662297.1">
    <property type="nucleotide sequence ID" value="NZ_AP025477.1"/>
</dbReference>
<accession>A0A4R2GES2</accession>
<evidence type="ECO:0000313" key="3">
    <source>
        <dbReference type="EMBL" id="CDT36253.1"/>
    </source>
</evidence>
<dbReference type="Proteomes" id="UP000049077">
    <property type="component" value="Unassembled WGS sequence"/>
</dbReference>
<reference evidence="5" key="1">
    <citation type="submission" date="2014-06" db="EMBL/GenBank/DDBJ databases">
        <authorList>
            <person name="Le Roux Frederique"/>
        </authorList>
    </citation>
    <scope>NUCLEOTIDE SEQUENCE [LARGE SCALE GENOMIC DNA]</scope>
    <source>
        <strain evidence="5">J5-5</strain>
    </source>
</reference>
<evidence type="ECO:0000256" key="1">
    <source>
        <dbReference type="SAM" id="SignalP"/>
    </source>
</evidence>
<evidence type="ECO:0000313" key="2">
    <source>
        <dbReference type="EMBL" id="CDT27830.1"/>
    </source>
</evidence>
<dbReference type="EMBL" id="CCJX01000103">
    <property type="protein sequence ID" value="CDT36253.1"/>
    <property type="molecule type" value="Genomic_DNA"/>
</dbReference>
<feature type="signal peptide" evidence="1">
    <location>
        <begin position="1"/>
        <end position="20"/>
    </location>
</feature>
<gene>
    <name evidence="3" type="ORF">VCR4J5_200402</name>
    <name evidence="2" type="ORF">VCR5J5_230122</name>
</gene>
<comment type="caution">
    <text evidence="2">The sequence shown here is derived from an EMBL/GenBank/DDBJ whole genome shotgun (WGS) entry which is preliminary data.</text>
</comment>
<organism evidence="2 5">
    <name type="scientific">Vibrio crassostreae</name>
    <dbReference type="NCBI Taxonomy" id="246167"/>
    <lineage>
        <taxon>Bacteria</taxon>
        <taxon>Pseudomonadati</taxon>
        <taxon>Pseudomonadota</taxon>
        <taxon>Gammaproteobacteria</taxon>
        <taxon>Vibrionales</taxon>
        <taxon>Vibrionaceae</taxon>
        <taxon>Vibrio</taxon>
    </lineage>
</organism>
<sequence>MKLTKTMMCAALGLSFQVAAADYIRLESGVNRDIYKLETEVKMTDSVAGIFSVEGNKETAGLEYNLATAYGKYRMPLSEKMSAEFDFGLAYESMGDNYAAIAKQLGISDDFKTEAGAIWGGATFNYLVLPNFMTTFDLMATQDVVNETIIGMYRARAKFVYQPIKNLNLVYRTGLNYAQNDITRDVVKAGHLVSDNYLVSHEFYVGYMGESGLEPYLMLKDMENDASYDAILGFYYRFN</sequence>
<evidence type="ECO:0008006" key="6">
    <source>
        <dbReference type="Google" id="ProtNLM"/>
    </source>
</evidence>
<keyword evidence="1" id="KW-0732">Signal</keyword>